<evidence type="ECO:0000259" key="8">
    <source>
        <dbReference type="Pfam" id="PF06738"/>
    </source>
</evidence>
<comment type="subcellular location">
    <subcellularLocation>
        <location evidence="1">Cell membrane</location>
        <topology evidence="1">Multi-pass membrane protein</topology>
    </subcellularLocation>
</comment>
<organism evidence="9 10">
    <name type="scientific">Paranoxybacillus vitaminiphilus</name>
    <dbReference type="NCBI Taxonomy" id="581036"/>
    <lineage>
        <taxon>Bacteria</taxon>
        <taxon>Bacillati</taxon>
        <taxon>Bacillota</taxon>
        <taxon>Bacilli</taxon>
        <taxon>Bacillales</taxon>
        <taxon>Anoxybacillaceae</taxon>
        <taxon>Paranoxybacillus</taxon>
    </lineage>
</organism>
<sequence length="251" mass="27243">MKKMLDQTNEIVEICLLAGKIMLQNGAETYRVEDTMMRIAASFGIQASHSYVTPTGIIFSIDGTGPTKLIRIVERSTDLQKVTIVNSISRKISSGELSLEEAHRQLKELDTKNLAYPLWLQVAAAAIASGCFVIMFQGGWGDFLPAFISGGLGFYCLVYVHRLVKIKFFAEFLASFIIGIMSILFVMIGFGHELDKIVIGSVMPLVPGLLITNAVRDLMAGHLVAGLSKGAEAFLTAFAIGSGIAIIFAIY</sequence>
<feature type="domain" description="Threonine/serine exporter-like N-terminal" evidence="8">
    <location>
        <begin position="14"/>
        <end position="250"/>
    </location>
</feature>
<evidence type="ECO:0000256" key="2">
    <source>
        <dbReference type="ARBA" id="ARBA00022475"/>
    </source>
</evidence>
<reference evidence="9 10" key="1">
    <citation type="submission" date="2018-06" db="EMBL/GenBank/DDBJ databases">
        <title>Genomic Encyclopedia of Type Strains, Phase III (KMG-III): the genomes of soil and plant-associated and newly described type strains.</title>
        <authorList>
            <person name="Whitman W."/>
        </authorList>
    </citation>
    <scope>NUCLEOTIDE SEQUENCE [LARGE SCALE GENOMIC DNA]</scope>
    <source>
        <strain evidence="9 10">CGMCC 1.8979</strain>
    </source>
</reference>
<evidence type="ECO:0000256" key="7">
    <source>
        <dbReference type="SAM" id="Phobius"/>
    </source>
</evidence>
<keyword evidence="3 7" id="KW-0812">Transmembrane</keyword>
<evidence type="ECO:0000256" key="3">
    <source>
        <dbReference type="ARBA" id="ARBA00022692"/>
    </source>
</evidence>
<evidence type="ECO:0000256" key="6">
    <source>
        <dbReference type="ARBA" id="ARBA00034125"/>
    </source>
</evidence>
<dbReference type="AlphaFoldDB" id="A0A327YYS5"/>
<dbReference type="GO" id="GO:0022857">
    <property type="term" value="F:transmembrane transporter activity"/>
    <property type="evidence" value="ECO:0007669"/>
    <property type="project" value="InterPro"/>
</dbReference>
<dbReference type="PANTHER" id="PTHR34390">
    <property type="entry name" value="UPF0442 PROTEIN YJJB-RELATED"/>
    <property type="match status" value="1"/>
</dbReference>
<dbReference type="InterPro" id="IPR050539">
    <property type="entry name" value="ThrE_Dicarb/AminoAcid_Exp"/>
</dbReference>
<dbReference type="Proteomes" id="UP000248555">
    <property type="component" value="Unassembled WGS sequence"/>
</dbReference>
<dbReference type="PANTHER" id="PTHR34390:SF2">
    <property type="entry name" value="SUCCINATE TRANSPORTER SUBUNIT YJJP-RELATED"/>
    <property type="match status" value="1"/>
</dbReference>
<dbReference type="GO" id="GO:0015744">
    <property type="term" value="P:succinate transport"/>
    <property type="evidence" value="ECO:0007669"/>
    <property type="project" value="TreeGrafter"/>
</dbReference>
<keyword evidence="5 7" id="KW-0472">Membrane</keyword>
<keyword evidence="10" id="KW-1185">Reference proteome</keyword>
<comment type="caution">
    <text evidence="9">The sequence shown here is derived from an EMBL/GenBank/DDBJ whole genome shotgun (WGS) entry which is preliminary data.</text>
</comment>
<comment type="similarity">
    <text evidence="6">Belongs to the ThrE exporter (TC 2.A.79) family.</text>
</comment>
<protein>
    <submittedName>
        <fullName evidence="9">Uncharacterized membrane protein YjjP (DUF1212 family)</fullName>
    </submittedName>
</protein>
<dbReference type="Pfam" id="PF06738">
    <property type="entry name" value="ThrE"/>
    <property type="match status" value="1"/>
</dbReference>
<gene>
    <name evidence="9" type="ORF">B0I26_10120</name>
</gene>
<feature type="transmembrane region" description="Helical" evidence="7">
    <location>
        <begin position="114"/>
        <end position="137"/>
    </location>
</feature>
<evidence type="ECO:0000256" key="1">
    <source>
        <dbReference type="ARBA" id="ARBA00004651"/>
    </source>
</evidence>
<dbReference type="RefSeq" id="WP_111643448.1">
    <property type="nucleotide sequence ID" value="NZ_QLMH01000001.1"/>
</dbReference>
<keyword evidence="4 7" id="KW-1133">Transmembrane helix</keyword>
<proteinExistence type="inferred from homology"/>
<name>A0A327YYS5_9BACL</name>
<evidence type="ECO:0000313" key="10">
    <source>
        <dbReference type="Proteomes" id="UP000248555"/>
    </source>
</evidence>
<feature type="transmembrane region" description="Helical" evidence="7">
    <location>
        <begin position="143"/>
        <end position="160"/>
    </location>
</feature>
<feature type="transmembrane region" description="Helical" evidence="7">
    <location>
        <begin position="172"/>
        <end position="191"/>
    </location>
</feature>
<evidence type="ECO:0000313" key="9">
    <source>
        <dbReference type="EMBL" id="RAK23069.1"/>
    </source>
</evidence>
<keyword evidence="2" id="KW-1003">Cell membrane</keyword>
<feature type="transmembrane region" description="Helical" evidence="7">
    <location>
        <begin position="231"/>
        <end position="250"/>
    </location>
</feature>
<dbReference type="EMBL" id="QLMH01000001">
    <property type="protein sequence ID" value="RAK23069.1"/>
    <property type="molecule type" value="Genomic_DNA"/>
</dbReference>
<accession>A0A327YYS5</accession>
<evidence type="ECO:0000256" key="4">
    <source>
        <dbReference type="ARBA" id="ARBA00022989"/>
    </source>
</evidence>
<dbReference type="InterPro" id="IPR010619">
    <property type="entry name" value="ThrE-like_N"/>
</dbReference>
<evidence type="ECO:0000256" key="5">
    <source>
        <dbReference type="ARBA" id="ARBA00023136"/>
    </source>
</evidence>
<dbReference type="GO" id="GO:0005886">
    <property type="term" value="C:plasma membrane"/>
    <property type="evidence" value="ECO:0007669"/>
    <property type="project" value="UniProtKB-SubCell"/>
</dbReference>
<dbReference type="OrthoDB" id="9813917at2"/>